<keyword evidence="2" id="KW-1185">Reference proteome</keyword>
<proteinExistence type="predicted"/>
<name>A0A7K1YBB3_9SPHI</name>
<comment type="caution">
    <text evidence="1">The sequence shown here is derived from an EMBL/GenBank/DDBJ whole genome shotgun (WGS) entry which is preliminary data.</text>
</comment>
<sequence length="543" mass="59338">MKKKYILIPALAGLLITAGCDKNFEEINTDPTKLNSASMNYNFLFTTAELVTSGNSDANAYEDWRGNLIYASTMVQHLSSTTGYWAGDKYTLNGGYLSAYWDVNYPNSIKNITDIIENVKSNPNQTNFYNISRIFKVFMFQRMTDLYGDIPYSQSGQAYLSQNLTPVYDSQESIYADMLKELDEAAAALNAASPNTVGAADMLYGGDVSKWKKFAYSEMLRLAMRLIKVKPQDAKTWAAKAAAGGVMTAISDNAILQHPNLAPQNNLANGTGSVLISQDPNATRISKTFMDYLKSSGDPRTRFIATLVTPSNIGTNTDPAVPGYDANTNTIDYGDTTVTKQLGQPNGYDVTGTRGINTAPNWPGAQYKYSVVNRYTVARFEAPTFFLTAAETQLLLAEAAERGYVSGSAATFYTAGVTAAMQQFAQYNLGAVSGINVPASEIAYFLSKNPYAGGAAGISQINTQYWVASFGDEYEAWTNWRRSGIPALTPVAAYPGNATNGTIPRRYTYPTNEAAVNPQNYQDAVNRLSGGDKMTSRVWWDKQ</sequence>
<dbReference type="Pfam" id="PF12771">
    <property type="entry name" value="SusD-like_2"/>
    <property type="match status" value="1"/>
</dbReference>
<dbReference type="Gene3D" id="1.25.40.390">
    <property type="match status" value="1"/>
</dbReference>
<dbReference type="Proteomes" id="UP000466586">
    <property type="component" value="Unassembled WGS sequence"/>
</dbReference>
<accession>A0A7K1YBB3</accession>
<reference evidence="1 2" key="1">
    <citation type="submission" date="2019-11" db="EMBL/GenBank/DDBJ databases">
        <title>Pedobacter sp. HMF7647 Genome sequencing and assembly.</title>
        <authorList>
            <person name="Kang H."/>
            <person name="Kim H."/>
            <person name="Joh K."/>
        </authorList>
    </citation>
    <scope>NUCLEOTIDE SEQUENCE [LARGE SCALE GENOMIC DNA]</scope>
    <source>
        <strain evidence="1 2">HMF7647</strain>
    </source>
</reference>
<keyword evidence="1" id="KW-0449">Lipoprotein</keyword>
<evidence type="ECO:0000313" key="2">
    <source>
        <dbReference type="Proteomes" id="UP000466586"/>
    </source>
</evidence>
<dbReference type="InterPro" id="IPR041662">
    <property type="entry name" value="SusD-like_2"/>
</dbReference>
<dbReference type="AlphaFoldDB" id="A0A7K1YBB3"/>
<dbReference type="RefSeq" id="WP_160845040.1">
    <property type="nucleotide sequence ID" value="NZ_WVHT01000005.1"/>
</dbReference>
<dbReference type="SUPFAM" id="SSF48452">
    <property type="entry name" value="TPR-like"/>
    <property type="match status" value="1"/>
</dbReference>
<dbReference type="InterPro" id="IPR011990">
    <property type="entry name" value="TPR-like_helical_dom_sf"/>
</dbReference>
<dbReference type="EMBL" id="WVHT01000005">
    <property type="protein sequence ID" value="MXV51866.1"/>
    <property type="molecule type" value="Genomic_DNA"/>
</dbReference>
<gene>
    <name evidence="1" type="ORF">GS399_12850</name>
</gene>
<protein>
    <submittedName>
        <fullName evidence="1">SusD/RagB family nutrient-binding outer membrane lipoprotein</fullName>
    </submittedName>
</protein>
<dbReference type="PROSITE" id="PS51257">
    <property type="entry name" value="PROKAR_LIPOPROTEIN"/>
    <property type="match status" value="1"/>
</dbReference>
<organism evidence="1 2">
    <name type="scientific">Hufsiella arboris</name>
    <dbReference type="NCBI Taxonomy" id="2695275"/>
    <lineage>
        <taxon>Bacteria</taxon>
        <taxon>Pseudomonadati</taxon>
        <taxon>Bacteroidota</taxon>
        <taxon>Sphingobacteriia</taxon>
        <taxon>Sphingobacteriales</taxon>
        <taxon>Sphingobacteriaceae</taxon>
        <taxon>Hufsiella</taxon>
    </lineage>
</organism>
<evidence type="ECO:0000313" key="1">
    <source>
        <dbReference type="EMBL" id="MXV51866.1"/>
    </source>
</evidence>